<dbReference type="SUPFAM" id="SSF55874">
    <property type="entry name" value="ATPase domain of HSP90 chaperone/DNA topoisomerase II/histidine kinase"/>
    <property type="match status" value="1"/>
</dbReference>
<evidence type="ECO:0000313" key="3">
    <source>
        <dbReference type="Proteomes" id="UP001597203"/>
    </source>
</evidence>
<dbReference type="Proteomes" id="UP001597203">
    <property type="component" value="Unassembled WGS sequence"/>
</dbReference>
<proteinExistence type="predicted"/>
<dbReference type="InterPro" id="IPR036890">
    <property type="entry name" value="HATPase_C_sf"/>
</dbReference>
<organism evidence="2 3">
    <name type="scientific">Sphingobium olei</name>
    <dbReference type="NCBI Taxonomy" id="420955"/>
    <lineage>
        <taxon>Bacteria</taxon>
        <taxon>Pseudomonadati</taxon>
        <taxon>Pseudomonadota</taxon>
        <taxon>Alphaproteobacteria</taxon>
        <taxon>Sphingomonadales</taxon>
        <taxon>Sphingomonadaceae</taxon>
        <taxon>Sphingobium</taxon>
    </lineage>
</organism>
<reference evidence="3" key="1">
    <citation type="journal article" date="2019" name="Int. J. Syst. Evol. Microbiol.">
        <title>The Global Catalogue of Microorganisms (GCM) 10K type strain sequencing project: providing services to taxonomists for standard genome sequencing and annotation.</title>
        <authorList>
            <consortium name="The Broad Institute Genomics Platform"/>
            <consortium name="The Broad Institute Genome Sequencing Center for Infectious Disease"/>
            <person name="Wu L."/>
            <person name="Ma J."/>
        </authorList>
    </citation>
    <scope>NUCLEOTIDE SEQUENCE [LARGE SCALE GENOMIC DNA]</scope>
    <source>
        <strain evidence="3">CCUG 54329</strain>
    </source>
</reference>
<keyword evidence="3" id="KW-1185">Reference proteome</keyword>
<dbReference type="InterPro" id="IPR003594">
    <property type="entry name" value="HATPase_dom"/>
</dbReference>
<evidence type="ECO:0000259" key="1">
    <source>
        <dbReference type="Pfam" id="PF02518"/>
    </source>
</evidence>
<feature type="domain" description="Histidine kinase/HSP90-like ATPase" evidence="1">
    <location>
        <begin position="26"/>
        <end position="99"/>
    </location>
</feature>
<dbReference type="GO" id="GO:0005524">
    <property type="term" value="F:ATP binding"/>
    <property type="evidence" value="ECO:0007669"/>
    <property type="project" value="UniProtKB-KW"/>
</dbReference>
<comment type="caution">
    <text evidence="2">The sequence shown here is derived from an EMBL/GenBank/DDBJ whole genome shotgun (WGS) entry which is preliminary data.</text>
</comment>
<dbReference type="RefSeq" id="WP_380910218.1">
    <property type="nucleotide sequence ID" value="NZ_JBHTLS010000110.1"/>
</dbReference>
<dbReference type="Pfam" id="PF02518">
    <property type="entry name" value="HATPase_c"/>
    <property type="match status" value="1"/>
</dbReference>
<evidence type="ECO:0000313" key="2">
    <source>
        <dbReference type="EMBL" id="MFD1104719.1"/>
    </source>
</evidence>
<gene>
    <name evidence="2" type="ORF">ACFQ24_07510</name>
</gene>
<sequence length="189" mass="20378">MTRLTTVSTSVAPAAITKVTRLFNGTLYDVLNELFQNARRAGATSIALSTERHGPTVRLSVTDDGIGIDEPAALVTLGHSGWDAEIVRREDPAGMGLFSLAGRQVEIRSWSPRHCAGWKLLIEAEDWEASNPVSLASCSIERGTAISFDLPAAWQNELGFAVAKTALYFPLPVTLDGEALPRTDWLEGA</sequence>
<keyword evidence="2" id="KW-0547">Nucleotide-binding</keyword>
<keyword evidence="2" id="KW-0067">ATP-binding</keyword>
<protein>
    <submittedName>
        <fullName evidence="2">ATP-binding protein</fullName>
    </submittedName>
</protein>
<name>A0ABW3P0F9_9SPHN</name>
<dbReference type="Gene3D" id="3.30.565.10">
    <property type="entry name" value="Histidine kinase-like ATPase, C-terminal domain"/>
    <property type="match status" value="1"/>
</dbReference>
<accession>A0ABW3P0F9</accession>
<dbReference type="EMBL" id="JBHTLS010000110">
    <property type="protein sequence ID" value="MFD1104719.1"/>
    <property type="molecule type" value="Genomic_DNA"/>
</dbReference>